<feature type="transmembrane region" description="Helical" evidence="2">
    <location>
        <begin position="41"/>
        <end position="58"/>
    </location>
</feature>
<keyword evidence="2" id="KW-1133">Transmembrane helix</keyword>
<proteinExistence type="predicted"/>
<feature type="non-terminal residue" evidence="4">
    <location>
        <position position="187"/>
    </location>
</feature>
<keyword evidence="2" id="KW-0472">Membrane</keyword>
<gene>
    <name evidence="4" type="ORF">BCR44DRAFT_166845</name>
</gene>
<evidence type="ECO:0000313" key="5">
    <source>
        <dbReference type="Proteomes" id="UP000193411"/>
    </source>
</evidence>
<accession>A0A1Y2HLW9</accession>
<comment type="caution">
    <text evidence="4">The sequence shown here is derived from an EMBL/GenBank/DDBJ whole genome shotgun (WGS) entry which is preliminary data.</text>
</comment>
<feature type="compositionally biased region" description="Polar residues" evidence="1">
    <location>
        <begin position="90"/>
        <end position="106"/>
    </location>
</feature>
<evidence type="ECO:0000313" key="4">
    <source>
        <dbReference type="EMBL" id="ORZ34821.1"/>
    </source>
</evidence>
<keyword evidence="5" id="KW-1185">Reference proteome</keyword>
<feature type="region of interest" description="Disordered" evidence="1">
    <location>
        <begin position="70"/>
        <end position="114"/>
    </location>
</feature>
<keyword evidence="3" id="KW-0732">Signal</keyword>
<evidence type="ECO:0000256" key="2">
    <source>
        <dbReference type="SAM" id="Phobius"/>
    </source>
</evidence>
<dbReference type="EMBL" id="MCFL01000026">
    <property type="protein sequence ID" value="ORZ34821.1"/>
    <property type="molecule type" value="Genomic_DNA"/>
</dbReference>
<evidence type="ECO:0000256" key="3">
    <source>
        <dbReference type="SAM" id="SignalP"/>
    </source>
</evidence>
<feature type="signal peptide" evidence="3">
    <location>
        <begin position="1"/>
        <end position="17"/>
    </location>
</feature>
<dbReference type="Proteomes" id="UP000193411">
    <property type="component" value="Unassembled WGS sequence"/>
</dbReference>
<feature type="chain" id="PRO_5012530939" evidence="3">
    <location>
        <begin position="18"/>
        <end position="187"/>
    </location>
</feature>
<evidence type="ECO:0000256" key="1">
    <source>
        <dbReference type="SAM" id="MobiDB-lite"/>
    </source>
</evidence>
<name>A0A1Y2HLW9_9FUNG</name>
<protein>
    <submittedName>
        <fullName evidence="4">Uncharacterized protein</fullName>
    </submittedName>
</protein>
<reference evidence="4 5" key="1">
    <citation type="submission" date="2016-07" db="EMBL/GenBank/DDBJ databases">
        <title>Pervasive Adenine N6-methylation of Active Genes in Fungi.</title>
        <authorList>
            <consortium name="DOE Joint Genome Institute"/>
            <person name="Mondo S.J."/>
            <person name="Dannebaum R.O."/>
            <person name="Kuo R.C."/>
            <person name="Labutti K."/>
            <person name="Haridas S."/>
            <person name="Kuo A."/>
            <person name="Salamov A."/>
            <person name="Ahrendt S.R."/>
            <person name="Lipzen A."/>
            <person name="Sullivan W."/>
            <person name="Andreopoulos W.B."/>
            <person name="Clum A."/>
            <person name="Lindquist E."/>
            <person name="Daum C."/>
            <person name="Ramamoorthy G.K."/>
            <person name="Gryganskyi A."/>
            <person name="Culley D."/>
            <person name="Magnuson J.K."/>
            <person name="James T.Y."/>
            <person name="O'Malley M.A."/>
            <person name="Stajich J.E."/>
            <person name="Spatafora J.W."/>
            <person name="Visel A."/>
            <person name="Grigoriev I.V."/>
        </authorList>
    </citation>
    <scope>NUCLEOTIDE SEQUENCE [LARGE SCALE GENOMIC DNA]</scope>
    <source>
        <strain evidence="4 5">PL171</strain>
    </source>
</reference>
<dbReference type="AlphaFoldDB" id="A0A1Y2HLW9"/>
<keyword evidence="2" id="KW-0812">Transmembrane</keyword>
<organism evidence="4 5">
    <name type="scientific">Catenaria anguillulae PL171</name>
    <dbReference type="NCBI Taxonomy" id="765915"/>
    <lineage>
        <taxon>Eukaryota</taxon>
        <taxon>Fungi</taxon>
        <taxon>Fungi incertae sedis</taxon>
        <taxon>Blastocladiomycota</taxon>
        <taxon>Blastocladiomycetes</taxon>
        <taxon>Blastocladiales</taxon>
        <taxon>Catenariaceae</taxon>
        <taxon>Catenaria</taxon>
    </lineage>
</organism>
<sequence length="187" mass="20496">MMHKLLVWVAVLDTCSSAFVKGKNGGHMRAGQGIAQSSSRALIFVAVVLALCSSLFSFSRHDFSWQKRFPPAKREPQCPSPASRDRAQIHCQSHTASSRTHTSNAQHSRRRRPPLCYRSSTRAIAASIKGPIARTQLPLSFSHTHSLIFSCSHSHTATYFTSFSPLSAQSLPIPLLAPRVLVPPSPP</sequence>